<evidence type="ECO:0000256" key="2">
    <source>
        <dbReference type="SAM" id="Phobius"/>
    </source>
</evidence>
<feature type="compositionally biased region" description="Polar residues" evidence="1">
    <location>
        <begin position="332"/>
        <end position="346"/>
    </location>
</feature>
<protein>
    <submittedName>
        <fullName evidence="3">Uncharacterized protein</fullName>
    </submittedName>
</protein>
<keyword evidence="2" id="KW-1133">Transmembrane helix</keyword>
<dbReference type="Proteomes" id="UP000008281">
    <property type="component" value="Unassembled WGS sequence"/>
</dbReference>
<evidence type="ECO:0000313" key="4">
    <source>
        <dbReference type="Proteomes" id="UP000008281"/>
    </source>
</evidence>
<dbReference type="HOGENOM" id="CLU_042960_1_1_1"/>
<feature type="transmembrane region" description="Helical" evidence="2">
    <location>
        <begin position="145"/>
        <end position="166"/>
    </location>
</feature>
<feature type="transmembrane region" description="Helical" evidence="2">
    <location>
        <begin position="252"/>
        <end position="277"/>
    </location>
</feature>
<dbReference type="InterPro" id="IPR053220">
    <property type="entry name" value="Nematode_rcpt-like_serp_H"/>
</dbReference>
<dbReference type="PANTHER" id="PTHR22941">
    <property type="entry name" value="SERPENTINE RECEPTOR"/>
    <property type="match status" value="1"/>
</dbReference>
<dbReference type="Pfam" id="PF10318">
    <property type="entry name" value="7TM_GPCR_Srh"/>
    <property type="match status" value="1"/>
</dbReference>
<name>E3LI11_CAERE</name>
<accession>E3LI11</accession>
<dbReference type="SUPFAM" id="SSF81321">
    <property type="entry name" value="Family A G protein-coupled receptor-like"/>
    <property type="match status" value="1"/>
</dbReference>
<organism evidence="4">
    <name type="scientific">Caenorhabditis remanei</name>
    <name type="common">Caenorhabditis vulgaris</name>
    <dbReference type="NCBI Taxonomy" id="31234"/>
    <lineage>
        <taxon>Eukaryota</taxon>
        <taxon>Metazoa</taxon>
        <taxon>Ecdysozoa</taxon>
        <taxon>Nematoda</taxon>
        <taxon>Chromadorea</taxon>
        <taxon>Rhabditida</taxon>
        <taxon>Rhabditina</taxon>
        <taxon>Rhabditomorpha</taxon>
        <taxon>Rhabditoidea</taxon>
        <taxon>Rhabditidae</taxon>
        <taxon>Peloderinae</taxon>
        <taxon>Caenorhabditis</taxon>
    </lineage>
</organism>
<dbReference type="eggNOG" id="ENOG502TJJ5">
    <property type="taxonomic scope" value="Eukaryota"/>
</dbReference>
<keyword evidence="2" id="KW-0472">Membrane</keyword>
<feature type="transmembrane region" description="Helical" evidence="2">
    <location>
        <begin position="22"/>
        <end position="46"/>
    </location>
</feature>
<gene>
    <name evidence="3" type="ORF">CRE_08882</name>
</gene>
<keyword evidence="4" id="KW-1185">Reference proteome</keyword>
<keyword evidence="2" id="KW-0812">Transmembrane</keyword>
<dbReference type="OMA" id="MIFIHAP"/>
<evidence type="ECO:0000256" key="1">
    <source>
        <dbReference type="SAM" id="MobiDB-lite"/>
    </source>
</evidence>
<proteinExistence type="predicted"/>
<dbReference type="OrthoDB" id="5822701at2759"/>
<feature type="transmembrane region" description="Helical" evidence="2">
    <location>
        <begin position="103"/>
        <end position="124"/>
    </location>
</feature>
<dbReference type="EMBL" id="DS268409">
    <property type="protein sequence ID" value="EFO95043.1"/>
    <property type="molecule type" value="Genomic_DNA"/>
</dbReference>
<reference evidence="3" key="1">
    <citation type="submission" date="2007-07" db="EMBL/GenBank/DDBJ databases">
        <title>PCAP assembly of the Caenorhabditis remanei genome.</title>
        <authorList>
            <consortium name="The Caenorhabditis remanei Sequencing Consortium"/>
            <person name="Wilson R.K."/>
        </authorList>
    </citation>
    <scope>NUCLEOTIDE SEQUENCE [LARGE SCALE GENOMIC DNA]</scope>
    <source>
        <strain evidence="3">PB4641</strain>
    </source>
</reference>
<dbReference type="AlphaFoldDB" id="E3LI11"/>
<feature type="transmembrane region" description="Helical" evidence="2">
    <location>
        <begin position="58"/>
        <end position="83"/>
    </location>
</feature>
<dbReference type="InParanoid" id="E3LI11"/>
<feature type="transmembrane region" description="Helical" evidence="2">
    <location>
        <begin position="209"/>
        <end position="232"/>
    </location>
</feature>
<dbReference type="PANTHER" id="PTHR22941:SF2">
    <property type="entry name" value="SERPENTINE RECEPTOR, CLASS H-RELATED"/>
    <property type="match status" value="1"/>
</dbReference>
<feature type="region of interest" description="Disordered" evidence="1">
    <location>
        <begin position="332"/>
        <end position="353"/>
    </location>
</feature>
<feature type="transmembrane region" description="Helical" evidence="2">
    <location>
        <begin position="289"/>
        <end position="312"/>
    </location>
</feature>
<dbReference type="InterPro" id="IPR019422">
    <property type="entry name" value="7TM_GPCR_serpentine_rcpt_Srh"/>
</dbReference>
<sequence>MISNTSEFTCHHVDSYYSTPEFLSLAVHMVTAVSIPTHILGLYIILTKTPSYMNSVKWYFLNLHIWIIIYDNFLGVFTIPYVILPTWSGYTLGLLRHLGVSDITMNVLIVLACTNTLLSILAIFEHRFHIVCTYSWKSKWERYRHFWLGAHYVYAVLVFIPFWFLVPEQVEAKKHVFEIFQKIPCLPDSIRSGPIFVVTEDFTYHLTSLVVFLLIGMTEFFGFILCLVWNILQRVRSKRMSQKTYEVHVKFFIALLIQTGIPTVMLLIPLTYAWVSILHNYYDQSFTNGVIIFETLHGLCSTLVMIFIHAPYRQALFAMVFRCYMRSDEYRPQSSSSVVPTQNNPNVPDKPQP</sequence>
<evidence type="ECO:0000313" key="3">
    <source>
        <dbReference type="EMBL" id="EFO95043.1"/>
    </source>
</evidence>